<dbReference type="RefSeq" id="WP_393971040.1">
    <property type="nucleotide sequence ID" value="NZ_CP133772.1"/>
</dbReference>
<protein>
    <submittedName>
        <fullName evidence="1">Uncharacterized protein</fullName>
    </submittedName>
</protein>
<dbReference type="Proteomes" id="UP001451606">
    <property type="component" value="Chromosome"/>
</dbReference>
<accession>A0AAX4NIN4</accession>
<keyword evidence="2" id="KW-1185">Reference proteome</keyword>
<evidence type="ECO:0000313" key="1">
    <source>
        <dbReference type="EMBL" id="WYY00707.1"/>
    </source>
</evidence>
<organism evidence="1 2">
    <name type="scientific">Oxyplasma meridianum</name>
    <dbReference type="NCBI Taxonomy" id="3073602"/>
    <lineage>
        <taxon>Archaea</taxon>
        <taxon>Methanobacteriati</taxon>
        <taxon>Thermoplasmatota</taxon>
        <taxon>Thermoplasmata</taxon>
        <taxon>Thermoplasmatales</taxon>
        <taxon>Thermoplasmataceae</taxon>
        <taxon>Oxyplasma</taxon>
    </lineage>
</organism>
<reference evidence="1 2" key="1">
    <citation type="submission" date="2023-09" db="EMBL/GenBank/DDBJ databases">
        <authorList>
            <person name="Golyshina O.V."/>
            <person name="Lunev E.A."/>
            <person name="Bargiela R."/>
            <person name="Gaines M.C."/>
            <person name="Daum B."/>
            <person name="Bale N.J."/>
            <person name="Koenen M."/>
            <person name="Sinninghe Damst J.S."/>
            <person name="Yakimov M."/>
            <person name="Golyshin P.N."/>
        </authorList>
    </citation>
    <scope>NUCLEOTIDE SEQUENCE [LARGE SCALE GENOMIC DNA]</scope>
    <source>
        <strain evidence="1 2">M1</strain>
    </source>
</reference>
<dbReference type="GeneID" id="95968027"/>
<dbReference type="AlphaFoldDB" id="A0AAX4NIN4"/>
<sequence length="56" mass="6815">MQRSIVVLRIRRDTNFTIRQMEEKMIQYSKSHSDREMFFDGDRYALCSIQKKGQKN</sequence>
<dbReference type="EMBL" id="CP133772">
    <property type="protein sequence ID" value="WYY00707.1"/>
    <property type="molecule type" value="Genomic_DNA"/>
</dbReference>
<evidence type="ECO:0000313" key="2">
    <source>
        <dbReference type="Proteomes" id="UP001451606"/>
    </source>
</evidence>
<proteinExistence type="predicted"/>
<dbReference type="KEGG" id="omr:OXIME_001290"/>
<name>A0AAX4NIN4_9ARCH</name>
<gene>
    <name evidence="1" type="ORF">OXIME_001290</name>
</gene>